<dbReference type="InterPro" id="IPR050141">
    <property type="entry name" value="GCL_type2/YbdK_subfam"/>
</dbReference>
<sequence>MGEHSVKSISDGQLRAKYIKRLLEDIQILDELIQNKSFEDDVVRIGAEQEFCLINKNWKPADNSLEVLNEINDRHFTTELAKYNLEINLDPLLFEKDCFSELENTLTKFLEKAKKAAKKHDSRVLLTGILPTISRKELQLDYMTPIPRYFLLNEVVKAIRGTDFSFHMMGVDELTFIHDSVLFEACNTSFQMHLQVSSDDFVSSYNWSQAISGPVLGICANSPLLLGRELWFETRIALFMQSVDTRISSYALKDQEPRVSFGDNWATGTVTDIFKKNISKYKVLLTKELEENIYDKMKRNISEIPKLEALSLHNGTIYPWNRPCYGVGGGKPHLRIENRYIPSGPTIVDEVANFAFWAGLMKGRPAKYDEMEGEMDFRDAKSNFIRAARTGKESVMRWEGDYRSVRQLIANEFLPLAYEGLKKMEVDKRDIEKYLGIIEKRTAGRSSAQWIIKNFRELKKDLKRDDALMALTKSIYKHQQKGKPVHEWKTSKPIPEIHESAKFAGHIMSTHLFTVNVEDPAEFAIKIMEWNDIHHLPVEDIKGDLVGILGERLLKKVRKNQLDISKYNVGDIMEKDFQTVDIHQPIKEVVEILRNHHLTCLPVVEKNQMVGIITVNDIKSMKYGGIN</sequence>
<gene>
    <name evidence="3" type="ORF">OO013_02880</name>
</gene>
<dbReference type="PROSITE" id="PS51371">
    <property type="entry name" value="CBS"/>
    <property type="match status" value="2"/>
</dbReference>
<reference evidence="3 4" key="1">
    <citation type="submission" date="2022-11" db="EMBL/GenBank/DDBJ databases">
        <title>The characterization of three novel Bacteroidetes species and genomic analysis of their roles in tidal elemental geochemical cycles.</title>
        <authorList>
            <person name="Ma K."/>
        </authorList>
    </citation>
    <scope>NUCLEOTIDE SEQUENCE [LARGE SCALE GENOMIC DNA]</scope>
    <source>
        <strain evidence="3 4">M17</strain>
    </source>
</reference>
<keyword evidence="1" id="KW-0129">CBS domain</keyword>
<dbReference type="PANTHER" id="PTHR36510">
    <property type="entry name" value="GLUTAMATE--CYSTEINE LIGASE 2-RELATED"/>
    <property type="match status" value="1"/>
</dbReference>
<dbReference type="InterPro" id="IPR014746">
    <property type="entry name" value="Gln_synth/guanido_kin_cat_dom"/>
</dbReference>
<protein>
    <submittedName>
        <fullName evidence="3">CBS domain-containing protein</fullName>
    </submittedName>
</protein>
<dbReference type="Pfam" id="PF04107">
    <property type="entry name" value="GCS2"/>
    <property type="match status" value="1"/>
</dbReference>
<dbReference type="RefSeq" id="WP_266055113.1">
    <property type="nucleotide sequence ID" value="NZ_JAPFQN010000002.1"/>
</dbReference>
<dbReference type="SUPFAM" id="SSF54631">
    <property type="entry name" value="CBS-domain pair"/>
    <property type="match status" value="1"/>
</dbReference>
<feature type="domain" description="CBS" evidence="2">
    <location>
        <begin position="573"/>
        <end position="627"/>
    </location>
</feature>
<feature type="domain" description="CBS" evidence="2">
    <location>
        <begin position="508"/>
        <end position="564"/>
    </location>
</feature>
<dbReference type="PANTHER" id="PTHR36510:SF3">
    <property type="entry name" value="CONSERVED PROTEIN"/>
    <property type="match status" value="1"/>
</dbReference>
<evidence type="ECO:0000313" key="3">
    <source>
        <dbReference type="EMBL" id="MCX2742792.1"/>
    </source>
</evidence>
<dbReference type="SMART" id="SM00116">
    <property type="entry name" value="CBS"/>
    <property type="match status" value="2"/>
</dbReference>
<evidence type="ECO:0000313" key="4">
    <source>
        <dbReference type="Proteomes" id="UP001209885"/>
    </source>
</evidence>
<proteinExistence type="predicted"/>
<dbReference type="Proteomes" id="UP001209885">
    <property type="component" value="Unassembled WGS sequence"/>
</dbReference>
<comment type="caution">
    <text evidence="3">The sequence shown here is derived from an EMBL/GenBank/DDBJ whole genome shotgun (WGS) entry which is preliminary data.</text>
</comment>
<dbReference type="Gene3D" id="3.30.590.20">
    <property type="match status" value="1"/>
</dbReference>
<keyword evidence="4" id="KW-1185">Reference proteome</keyword>
<dbReference type="InterPro" id="IPR006336">
    <property type="entry name" value="GCS2"/>
</dbReference>
<dbReference type="Gene3D" id="3.10.580.10">
    <property type="entry name" value="CBS-domain"/>
    <property type="match status" value="1"/>
</dbReference>
<name>A0ABT3RNF0_9BACT</name>
<evidence type="ECO:0000256" key="1">
    <source>
        <dbReference type="PROSITE-ProRule" id="PRU00703"/>
    </source>
</evidence>
<dbReference type="Pfam" id="PF00571">
    <property type="entry name" value="CBS"/>
    <property type="match status" value="2"/>
</dbReference>
<dbReference type="EMBL" id="JAPFQN010000002">
    <property type="protein sequence ID" value="MCX2742792.1"/>
    <property type="molecule type" value="Genomic_DNA"/>
</dbReference>
<dbReference type="InterPro" id="IPR046342">
    <property type="entry name" value="CBS_dom_sf"/>
</dbReference>
<evidence type="ECO:0000259" key="2">
    <source>
        <dbReference type="PROSITE" id="PS51371"/>
    </source>
</evidence>
<accession>A0ABT3RNF0</accession>
<dbReference type="InterPro" id="IPR000644">
    <property type="entry name" value="CBS_dom"/>
</dbReference>
<dbReference type="SUPFAM" id="SSF55931">
    <property type="entry name" value="Glutamine synthetase/guanido kinase"/>
    <property type="match status" value="1"/>
</dbReference>
<organism evidence="3 4">
    <name type="scientific">Mangrovivirga halotolerans</name>
    <dbReference type="NCBI Taxonomy" id="2993936"/>
    <lineage>
        <taxon>Bacteria</taxon>
        <taxon>Pseudomonadati</taxon>
        <taxon>Bacteroidota</taxon>
        <taxon>Cytophagia</taxon>
        <taxon>Cytophagales</taxon>
        <taxon>Mangrovivirgaceae</taxon>
        <taxon>Mangrovivirga</taxon>
    </lineage>
</organism>